<evidence type="ECO:0000259" key="3">
    <source>
        <dbReference type="PROSITE" id="PS51186"/>
    </source>
</evidence>
<keyword evidence="1" id="KW-0808">Transferase</keyword>
<sequence length="171" mass="19440">MTPQTHAIERDGERIDMQLRPLEPRDTEAALRLAERISSFGPPPWRDADQLRRVDRDTLRRAMEEGGEHRVIVVAVVDAQVIGLMHVTCLEDYYTRRRNAHVADLVVDAAWSGHGIGSLLMQQAEAWARARGDDWLSLSVFPQNEGAVRLYERSGFQPDIARYVKPLKPDT</sequence>
<dbReference type="Proteomes" id="UP001317822">
    <property type="component" value="Chromosome"/>
</dbReference>
<dbReference type="InterPro" id="IPR016181">
    <property type="entry name" value="Acyl_CoA_acyltransferase"/>
</dbReference>
<dbReference type="PANTHER" id="PTHR43877:SF2">
    <property type="entry name" value="AMINOALKYLPHOSPHONATE N-ACETYLTRANSFERASE-RELATED"/>
    <property type="match status" value="1"/>
</dbReference>
<accession>A0ABN6UJL6</accession>
<evidence type="ECO:0000256" key="2">
    <source>
        <dbReference type="ARBA" id="ARBA00023315"/>
    </source>
</evidence>
<gene>
    <name evidence="4" type="ORF">LA521A_17270</name>
</gene>
<dbReference type="InterPro" id="IPR050832">
    <property type="entry name" value="Bact_Acetyltransf"/>
</dbReference>
<keyword evidence="2" id="KW-0012">Acyltransferase</keyword>
<dbReference type="RefSeq" id="WP_281781910.1">
    <property type="nucleotide sequence ID" value="NZ_AP027041.1"/>
</dbReference>
<feature type="domain" description="N-acetyltransferase" evidence="3">
    <location>
        <begin position="17"/>
        <end position="171"/>
    </location>
</feature>
<dbReference type="Gene3D" id="3.40.630.30">
    <property type="match status" value="1"/>
</dbReference>
<dbReference type="PANTHER" id="PTHR43877">
    <property type="entry name" value="AMINOALKYLPHOSPHONATE N-ACETYLTRANSFERASE-RELATED-RELATED"/>
    <property type="match status" value="1"/>
</dbReference>
<dbReference type="Pfam" id="PF00583">
    <property type="entry name" value="Acetyltransf_1"/>
    <property type="match status" value="1"/>
</dbReference>
<name>A0ABN6UJL6_9GAMM</name>
<evidence type="ECO:0000313" key="5">
    <source>
        <dbReference type="Proteomes" id="UP001317822"/>
    </source>
</evidence>
<dbReference type="SUPFAM" id="SSF55729">
    <property type="entry name" value="Acyl-CoA N-acyltransferases (Nat)"/>
    <property type="match status" value="1"/>
</dbReference>
<evidence type="ECO:0000256" key="1">
    <source>
        <dbReference type="ARBA" id="ARBA00022679"/>
    </source>
</evidence>
<organism evidence="4 5">
    <name type="scientific">Lysobacter auxotrophicus</name>
    <dbReference type="NCBI Taxonomy" id="2992573"/>
    <lineage>
        <taxon>Bacteria</taxon>
        <taxon>Pseudomonadati</taxon>
        <taxon>Pseudomonadota</taxon>
        <taxon>Gammaproteobacteria</taxon>
        <taxon>Lysobacterales</taxon>
        <taxon>Lysobacteraceae</taxon>
        <taxon>Lysobacter</taxon>
    </lineage>
</organism>
<evidence type="ECO:0000313" key="4">
    <source>
        <dbReference type="EMBL" id="BDU16526.1"/>
    </source>
</evidence>
<proteinExistence type="predicted"/>
<dbReference type="EMBL" id="AP027041">
    <property type="protein sequence ID" value="BDU16526.1"/>
    <property type="molecule type" value="Genomic_DNA"/>
</dbReference>
<protein>
    <submittedName>
        <fullName evidence="4">GNAT family N-acetyltransferase</fullName>
    </submittedName>
</protein>
<keyword evidence="5" id="KW-1185">Reference proteome</keyword>
<dbReference type="CDD" id="cd04301">
    <property type="entry name" value="NAT_SF"/>
    <property type="match status" value="1"/>
</dbReference>
<reference evidence="4 5" key="1">
    <citation type="journal article" date="2023" name="Int. J. Syst. Evol. Microbiol.">
        <title>Physiological and genomic analyses of cobalamin (vitamin B12)-auxotrophy of Lysobacter auxotrophicus sp. nov., a methionine-auxotrophic chitinolytic bacterium isolated from chitin-treated soil.</title>
        <authorList>
            <person name="Saito A."/>
            <person name="Dohra H."/>
            <person name="Hamada M."/>
            <person name="Moriuchi R."/>
            <person name="Kotsuchibashi Y."/>
            <person name="Mori K."/>
        </authorList>
    </citation>
    <scope>NUCLEOTIDE SEQUENCE [LARGE SCALE GENOMIC DNA]</scope>
    <source>
        <strain evidence="4 5">5-21a</strain>
    </source>
</reference>
<dbReference type="PROSITE" id="PS51186">
    <property type="entry name" value="GNAT"/>
    <property type="match status" value="1"/>
</dbReference>
<dbReference type="InterPro" id="IPR000182">
    <property type="entry name" value="GNAT_dom"/>
</dbReference>